<dbReference type="AlphaFoldDB" id="A0A5C6S3Q2"/>
<dbReference type="GO" id="GO:0000976">
    <property type="term" value="F:transcription cis-regulatory region binding"/>
    <property type="evidence" value="ECO:0007669"/>
    <property type="project" value="TreeGrafter"/>
</dbReference>
<evidence type="ECO:0000256" key="3">
    <source>
        <dbReference type="ARBA" id="ARBA00023163"/>
    </source>
</evidence>
<dbReference type="RefSeq" id="WP_147098553.1">
    <property type="nucleotide sequence ID" value="NZ_JBHUFH010000012.1"/>
</dbReference>
<sequence>MSQSPKPTRSGKPRKAGPRATQTRRTREELRAETLAAAREIILQDGPEALTARRLAQAVGYTAGTIYNLFDSLPDVLWQVNRENFSRIATLFKDLPGDDPAERLRALTVRYLDLVEAEPMLFRALFDGPRKSEKFPDWYMDAISTLLDGAAIELRALAPKLTREAAKSEAAAMFAAVQGIASLRASGRLELLTPVPAIDLADRLITRVLRDASTQGG</sequence>
<dbReference type="PANTHER" id="PTHR30055:SF234">
    <property type="entry name" value="HTH-TYPE TRANSCRIPTIONAL REGULATOR BETI"/>
    <property type="match status" value="1"/>
</dbReference>
<dbReference type="PROSITE" id="PS50977">
    <property type="entry name" value="HTH_TETR_2"/>
    <property type="match status" value="1"/>
</dbReference>
<feature type="region of interest" description="Disordered" evidence="5">
    <location>
        <begin position="1"/>
        <end position="29"/>
    </location>
</feature>
<dbReference type="SUPFAM" id="SSF46689">
    <property type="entry name" value="Homeodomain-like"/>
    <property type="match status" value="1"/>
</dbReference>
<evidence type="ECO:0000259" key="6">
    <source>
        <dbReference type="PROSITE" id="PS50977"/>
    </source>
</evidence>
<keyword evidence="2 4" id="KW-0238">DNA-binding</keyword>
<reference evidence="7 8" key="1">
    <citation type="submission" date="2019-08" db="EMBL/GenBank/DDBJ databases">
        <authorList>
            <person name="Ye J."/>
        </authorList>
    </citation>
    <scope>NUCLEOTIDE SEQUENCE [LARGE SCALE GENOMIC DNA]</scope>
    <source>
        <strain evidence="7 8">TK008</strain>
    </source>
</reference>
<dbReference type="InterPro" id="IPR009057">
    <property type="entry name" value="Homeodomain-like_sf"/>
</dbReference>
<dbReference type="EMBL" id="VOPL01000004">
    <property type="protein sequence ID" value="TXB68600.1"/>
    <property type="molecule type" value="Genomic_DNA"/>
</dbReference>
<evidence type="ECO:0000313" key="8">
    <source>
        <dbReference type="Proteomes" id="UP000321562"/>
    </source>
</evidence>
<organism evidence="7 8">
    <name type="scientific">Paracoccus aurantiacus</name>
    <dbReference type="NCBI Taxonomy" id="2599412"/>
    <lineage>
        <taxon>Bacteria</taxon>
        <taxon>Pseudomonadati</taxon>
        <taxon>Pseudomonadota</taxon>
        <taxon>Alphaproteobacteria</taxon>
        <taxon>Rhodobacterales</taxon>
        <taxon>Paracoccaceae</taxon>
        <taxon>Paracoccus</taxon>
    </lineage>
</organism>
<dbReference type="InterPro" id="IPR001647">
    <property type="entry name" value="HTH_TetR"/>
</dbReference>
<keyword evidence="1" id="KW-0805">Transcription regulation</keyword>
<protein>
    <submittedName>
        <fullName evidence="7">TetR/AcrR family transcriptional regulator</fullName>
    </submittedName>
</protein>
<dbReference type="Pfam" id="PF13305">
    <property type="entry name" value="TetR_C_33"/>
    <property type="match status" value="1"/>
</dbReference>
<dbReference type="GO" id="GO:0003700">
    <property type="term" value="F:DNA-binding transcription factor activity"/>
    <property type="evidence" value="ECO:0007669"/>
    <property type="project" value="TreeGrafter"/>
</dbReference>
<evidence type="ECO:0000313" key="7">
    <source>
        <dbReference type="EMBL" id="TXB68600.1"/>
    </source>
</evidence>
<dbReference type="Gene3D" id="1.10.357.10">
    <property type="entry name" value="Tetracycline Repressor, domain 2"/>
    <property type="match status" value="1"/>
</dbReference>
<dbReference type="Pfam" id="PF00440">
    <property type="entry name" value="TetR_N"/>
    <property type="match status" value="1"/>
</dbReference>
<comment type="caution">
    <text evidence="7">The sequence shown here is derived from an EMBL/GenBank/DDBJ whole genome shotgun (WGS) entry which is preliminary data.</text>
</comment>
<dbReference type="SUPFAM" id="SSF48498">
    <property type="entry name" value="Tetracyclin repressor-like, C-terminal domain"/>
    <property type="match status" value="1"/>
</dbReference>
<evidence type="ECO:0000256" key="4">
    <source>
        <dbReference type="PROSITE-ProRule" id="PRU00335"/>
    </source>
</evidence>
<dbReference type="InterPro" id="IPR025996">
    <property type="entry name" value="MT1864/Rv1816-like_C"/>
</dbReference>
<keyword evidence="8" id="KW-1185">Reference proteome</keyword>
<keyword evidence="3" id="KW-0804">Transcription</keyword>
<evidence type="ECO:0000256" key="5">
    <source>
        <dbReference type="SAM" id="MobiDB-lite"/>
    </source>
</evidence>
<dbReference type="InterPro" id="IPR050109">
    <property type="entry name" value="HTH-type_TetR-like_transc_reg"/>
</dbReference>
<feature type="domain" description="HTH tetR-type" evidence="6">
    <location>
        <begin position="28"/>
        <end position="88"/>
    </location>
</feature>
<dbReference type="OrthoDB" id="7223515at2"/>
<name>A0A5C6S3Q2_9RHOB</name>
<feature type="DNA-binding region" description="H-T-H motif" evidence="4">
    <location>
        <begin position="51"/>
        <end position="70"/>
    </location>
</feature>
<dbReference type="Proteomes" id="UP000321562">
    <property type="component" value="Unassembled WGS sequence"/>
</dbReference>
<evidence type="ECO:0000256" key="1">
    <source>
        <dbReference type="ARBA" id="ARBA00023015"/>
    </source>
</evidence>
<gene>
    <name evidence="7" type="ORF">FQV27_11470</name>
</gene>
<accession>A0A5C6S3Q2</accession>
<dbReference type="PANTHER" id="PTHR30055">
    <property type="entry name" value="HTH-TYPE TRANSCRIPTIONAL REGULATOR RUTR"/>
    <property type="match status" value="1"/>
</dbReference>
<proteinExistence type="predicted"/>
<dbReference type="InterPro" id="IPR036271">
    <property type="entry name" value="Tet_transcr_reg_TetR-rel_C_sf"/>
</dbReference>
<evidence type="ECO:0000256" key="2">
    <source>
        <dbReference type="ARBA" id="ARBA00023125"/>
    </source>
</evidence>